<dbReference type="SUPFAM" id="SSF81383">
    <property type="entry name" value="F-box domain"/>
    <property type="match status" value="1"/>
</dbReference>
<comment type="caution">
    <text evidence="1">The sequence shown here is derived from an EMBL/GenBank/DDBJ whole genome shotgun (WGS) entry which is preliminary data.</text>
</comment>
<evidence type="ECO:0000313" key="1">
    <source>
        <dbReference type="EMBL" id="ORX72916.1"/>
    </source>
</evidence>
<organism evidence="1 2">
    <name type="scientific">Linderina pennispora</name>
    <dbReference type="NCBI Taxonomy" id="61395"/>
    <lineage>
        <taxon>Eukaryota</taxon>
        <taxon>Fungi</taxon>
        <taxon>Fungi incertae sedis</taxon>
        <taxon>Zoopagomycota</taxon>
        <taxon>Kickxellomycotina</taxon>
        <taxon>Kickxellomycetes</taxon>
        <taxon>Kickxellales</taxon>
        <taxon>Kickxellaceae</taxon>
        <taxon>Linderina</taxon>
    </lineage>
</organism>
<dbReference type="Proteomes" id="UP000193922">
    <property type="component" value="Unassembled WGS sequence"/>
</dbReference>
<name>A0A1Y1WI64_9FUNG</name>
<dbReference type="AlphaFoldDB" id="A0A1Y1WI64"/>
<dbReference type="OrthoDB" id="3193283at2759"/>
<dbReference type="RefSeq" id="XP_040746256.1">
    <property type="nucleotide sequence ID" value="XM_040886509.1"/>
</dbReference>
<reference evidence="1 2" key="1">
    <citation type="submission" date="2016-07" db="EMBL/GenBank/DDBJ databases">
        <title>Pervasive Adenine N6-methylation of Active Genes in Fungi.</title>
        <authorList>
            <consortium name="DOE Joint Genome Institute"/>
            <person name="Mondo S.J."/>
            <person name="Dannebaum R.O."/>
            <person name="Kuo R.C."/>
            <person name="Labutti K."/>
            <person name="Haridas S."/>
            <person name="Kuo A."/>
            <person name="Salamov A."/>
            <person name="Ahrendt S.R."/>
            <person name="Lipzen A."/>
            <person name="Sullivan W."/>
            <person name="Andreopoulos W.B."/>
            <person name="Clum A."/>
            <person name="Lindquist E."/>
            <person name="Daum C."/>
            <person name="Ramamoorthy G.K."/>
            <person name="Gryganskyi A."/>
            <person name="Culley D."/>
            <person name="Magnuson J.K."/>
            <person name="James T.Y."/>
            <person name="O'Malley M.A."/>
            <person name="Stajich J.E."/>
            <person name="Spatafora J.W."/>
            <person name="Visel A."/>
            <person name="Grigoriev I.V."/>
        </authorList>
    </citation>
    <scope>NUCLEOTIDE SEQUENCE [LARGE SCALE GENOMIC DNA]</scope>
    <source>
        <strain evidence="1 2">ATCC 12442</strain>
    </source>
</reference>
<sequence length="554" mass="62869">MSTPGPITRLPDDLTDQIFERLCTPRYSLRSNYFGLKDVLPLAHVCRSWRALALRTQVKTVGIERVCTERCSRNNDHGFGLVSNIVTVVSMGLTSSVTDLTISFAPGCRCMPPILGILRVFKANGKKWTGVRSVTFYGTGIARHLTTPDQISAMDREIDQAFDMFTGLFPNITSIAYNQFKYGGATRNYDNSPDPLLLMYKRLIRHYMKQLISIYGYHSLIPRAISSMEFEATSLKMNLGYIDHDSGYPQFNASVLREVMFYNINGDVIWNWFKPTKDNEIVFSNLTLLSLAFSFRPPLSTKLDPTSGSIIRFPRLSSLSVDNSARYYDDLYSLFRHSPIKVLKMGEDLKYLSSIDTRIVSQAKSFTLNSQPCEYVSAQLPHETITRFYNAMHSALEVSMTSNPFPLKYIERLAWVVSLTIELSDDQFPQLFGAIRKLPQLRTLHITHLGNWSASSPLYIWEPAFETAEVEEIPIPNITEDYLGDTSDLLPISTTLRNLKIHHGGPDVLWYTCSLVRSLPNLEVIAVHRGNISGLEALRTARKGIFDIRIYYTK</sequence>
<dbReference type="EMBL" id="MCFD01000002">
    <property type="protein sequence ID" value="ORX72916.1"/>
    <property type="molecule type" value="Genomic_DNA"/>
</dbReference>
<evidence type="ECO:0000313" key="2">
    <source>
        <dbReference type="Proteomes" id="UP000193922"/>
    </source>
</evidence>
<proteinExistence type="predicted"/>
<keyword evidence="2" id="KW-1185">Reference proteome</keyword>
<dbReference type="GeneID" id="63803157"/>
<gene>
    <name evidence="1" type="ORF">DL89DRAFT_265087</name>
</gene>
<dbReference type="Gene3D" id="1.20.1280.50">
    <property type="match status" value="1"/>
</dbReference>
<accession>A0A1Y1WI64</accession>
<protein>
    <submittedName>
        <fullName evidence="1">Uncharacterized protein</fullName>
    </submittedName>
</protein>
<dbReference type="InterPro" id="IPR036047">
    <property type="entry name" value="F-box-like_dom_sf"/>
</dbReference>